<accession>A0A177M209</accession>
<organism evidence="1 2">
    <name type="scientific">Methylomonas methanica</name>
    <dbReference type="NCBI Taxonomy" id="421"/>
    <lineage>
        <taxon>Bacteria</taxon>
        <taxon>Pseudomonadati</taxon>
        <taxon>Pseudomonadota</taxon>
        <taxon>Gammaproteobacteria</taxon>
        <taxon>Methylococcales</taxon>
        <taxon>Methylococcaceae</taxon>
        <taxon>Methylomonas</taxon>
    </lineage>
</organism>
<sequence length="60" mass="7196">MSELFRRTAEQKARLFSPRAETFRKISRPFYFAAESLRQIGSTFRLFSKISELRTELFVF</sequence>
<protein>
    <submittedName>
        <fullName evidence="1">Uncharacterized protein</fullName>
    </submittedName>
</protein>
<dbReference type="AlphaFoldDB" id="A0A177M209"/>
<reference evidence="1 2" key="1">
    <citation type="submission" date="2016-03" db="EMBL/GenBank/DDBJ databases">
        <authorList>
            <person name="Ploux O."/>
        </authorList>
    </citation>
    <scope>NUCLEOTIDE SEQUENCE [LARGE SCALE GENOMIC DNA]</scope>
    <source>
        <strain evidence="1 2">R-45371</strain>
    </source>
</reference>
<proteinExistence type="predicted"/>
<dbReference type="EMBL" id="LUUH01000086">
    <property type="protein sequence ID" value="OAH98838.1"/>
    <property type="molecule type" value="Genomic_DNA"/>
</dbReference>
<evidence type="ECO:0000313" key="2">
    <source>
        <dbReference type="Proteomes" id="UP000077763"/>
    </source>
</evidence>
<evidence type="ECO:0000313" key="1">
    <source>
        <dbReference type="EMBL" id="OAH98838.1"/>
    </source>
</evidence>
<gene>
    <name evidence="1" type="ORF">A1353_21685</name>
</gene>
<dbReference type="Proteomes" id="UP000077763">
    <property type="component" value="Unassembled WGS sequence"/>
</dbReference>
<comment type="caution">
    <text evidence="1">The sequence shown here is derived from an EMBL/GenBank/DDBJ whole genome shotgun (WGS) entry which is preliminary data.</text>
</comment>
<name>A0A177M209_METMH</name>